<reference evidence="1 2" key="1">
    <citation type="submission" date="2011-04" db="EMBL/GenBank/DDBJ databases">
        <title>The Genome Sequence of Clostridium citroniae WAL-19142.</title>
        <authorList>
            <consortium name="The Broad Institute Genome Sequencing Platform"/>
            <person name="Earl A."/>
            <person name="Ward D."/>
            <person name="Feldgarden M."/>
            <person name="Gevers D."/>
            <person name="Warren Y.A."/>
            <person name="Tyrrell K.L."/>
            <person name="Citron D.M."/>
            <person name="Goldstein E.J."/>
            <person name="Daigneault M."/>
            <person name="Allen-Vercoe E."/>
            <person name="Young S.K."/>
            <person name="Zeng Q."/>
            <person name="Gargeya S."/>
            <person name="Fitzgerald M."/>
            <person name="Haas B."/>
            <person name="Abouelleil A."/>
            <person name="Alvarado L."/>
            <person name="Arachchi H.M."/>
            <person name="Berlin A."/>
            <person name="Brown A."/>
            <person name="Chapman S.B."/>
            <person name="Chen Z."/>
            <person name="Dunbar C."/>
            <person name="Freedman E."/>
            <person name="Gearin G."/>
            <person name="Gellesch M."/>
            <person name="Goldberg J."/>
            <person name="Griggs A."/>
            <person name="Gujja S."/>
            <person name="Heilman E.R."/>
            <person name="Heiman D."/>
            <person name="Howarth C."/>
            <person name="Larson L."/>
            <person name="Lui A."/>
            <person name="MacDonald P.J."/>
            <person name="Mehta T."/>
            <person name="Montmayeur A."/>
            <person name="Murphy C."/>
            <person name="Neiman D."/>
            <person name="Pearson M."/>
            <person name="Priest M."/>
            <person name="Roberts A."/>
            <person name="Saif S."/>
            <person name="Shea T."/>
            <person name="Shenoy N."/>
            <person name="Sisk P."/>
            <person name="Stolte C."/>
            <person name="Sykes S."/>
            <person name="White J."/>
            <person name="Yandava C."/>
            <person name="Wortman J."/>
            <person name="Nusbaum C."/>
            <person name="Birren B."/>
        </authorList>
    </citation>
    <scope>NUCLEOTIDE SEQUENCE [LARGE SCALE GENOMIC DNA]</scope>
    <source>
        <strain evidence="1 2">WAL-19142</strain>
    </source>
</reference>
<dbReference type="PATRIC" id="fig|742734.4.peg.685"/>
<dbReference type="Proteomes" id="UP000037392">
    <property type="component" value="Unassembled WGS sequence"/>
</dbReference>
<protein>
    <recommendedName>
        <fullName evidence="3">Alcohol dehydrogenase iron-type/glycerol dehydrogenase GldA domain-containing protein</fullName>
    </recommendedName>
</protein>
<evidence type="ECO:0008006" key="3">
    <source>
        <dbReference type="Google" id="ProtNLM"/>
    </source>
</evidence>
<comment type="caution">
    <text evidence="1">The sequence shown here is derived from an EMBL/GenBank/DDBJ whole genome shotgun (WGS) entry which is preliminary data.</text>
</comment>
<name>A0A0J9B8N9_9FIRM</name>
<dbReference type="EMBL" id="ADLK01000078">
    <property type="protein sequence ID" value="KMW08744.1"/>
    <property type="molecule type" value="Genomic_DNA"/>
</dbReference>
<dbReference type="AlphaFoldDB" id="A0A0J9B8N9"/>
<gene>
    <name evidence="1" type="ORF">HMPREF9470_00641</name>
</gene>
<proteinExistence type="predicted"/>
<dbReference type="Gene3D" id="1.20.1090.10">
    <property type="entry name" value="Dehydroquinate synthase-like - alpha domain"/>
    <property type="match status" value="1"/>
</dbReference>
<evidence type="ECO:0000313" key="2">
    <source>
        <dbReference type="Proteomes" id="UP000037392"/>
    </source>
</evidence>
<sequence length="62" mass="6906">MRTFPVWMKYVREAGLPTTLSEENADEGRLEELAAKCTMDGPVGGLEKLGKEDVVRILNLAR</sequence>
<accession>A0A0J9B8N9</accession>
<organism evidence="1 2">
    <name type="scientific">[Clostridium] citroniae WAL-19142</name>
    <dbReference type="NCBI Taxonomy" id="742734"/>
    <lineage>
        <taxon>Bacteria</taxon>
        <taxon>Bacillati</taxon>
        <taxon>Bacillota</taxon>
        <taxon>Clostridia</taxon>
        <taxon>Lachnospirales</taxon>
        <taxon>Lachnospiraceae</taxon>
        <taxon>Enterocloster</taxon>
    </lineage>
</organism>
<evidence type="ECO:0000313" key="1">
    <source>
        <dbReference type="EMBL" id="KMW08744.1"/>
    </source>
</evidence>